<evidence type="ECO:0000313" key="9">
    <source>
        <dbReference type="Proteomes" id="UP000179164"/>
    </source>
</evidence>
<dbReference type="PANTHER" id="PTHR11638:SF18">
    <property type="entry name" value="HEAT SHOCK PROTEIN 104"/>
    <property type="match status" value="1"/>
</dbReference>
<evidence type="ECO:0000256" key="1">
    <source>
        <dbReference type="ARBA" id="ARBA00022737"/>
    </source>
</evidence>
<accession>A0A1G2B368</accession>
<keyword evidence="5" id="KW-0812">Transmembrane</keyword>
<keyword evidence="1" id="KW-0677">Repeat</keyword>
<dbReference type="GO" id="GO:0005524">
    <property type="term" value="F:ATP binding"/>
    <property type="evidence" value="ECO:0007669"/>
    <property type="project" value="UniProtKB-KW"/>
</dbReference>
<evidence type="ECO:0000313" key="8">
    <source>
        <dbReference type="EMBL" id="OGY83632.1"/>
    </source>
</evidence>
<keyword evidence="5" id="KW-1133">Transmembrane helix</keyword>
<dbReference type="Gene3D" id="3.40.50.300">
    <property type="entry name" value="P-loop containing nucleotide triphosphate hydrolases"/>
    <property type="match status" value="2"/>
</dbReference>
<dbReference type="CDD" id="cd19499">
    <property type="entry name" value="RecA-like_ClpB_Hsp104-like"/>
    <property type="match status" value="1"/>
</dbReference>
<gene>
    <name evidence="8" type="ORF">A2898_05590</name>
</gene>
<evidence type="ECO:0000256" key="5">
    <source>
        <dbReference type="SAM" id="Phobius"/>
    </source>
</evidence>
<evidence type="ECO:0000256" key="3">
    <source>
        <dbReference type="ARBA" id="ARBA00022840"/>
    </source>
</evidence>
<dbReference type="Gene3D" id="1.10.8.60">
    <property type="match status" value="2"/>
</dbReference>
<dbReference type="GO" id="GO:0034605">
    <property type="term" value="P:cellular response to heat"/>
    <property type="evidence" value="ECO:0007669"/>
    <property type="project" value="TreeGrafter"/>
</dbReference>
<name>A0A1G2B368_9BACT</name>
<dbReference type="SMART" id="SM01086">
    <property type="entry name" value="ClpB_D2-small"/>
    <property type="match status" value="1"/>
</dbReference>
<dbReference type="InterPro" id="IPR001270">
    <property type="entry name" value="ClpA/B"/>
</dbReference>
<dbReference type="PRINTS" id="PR00300">
    <property type="entry name" value="CLPPROTEASEA"/>
</dbReference>
<dbReference type="InterPro" id="IPR003593">
    <property type="entry name" value="AAA+_ATPase"/>
</dbReference>
<dbReference type="SUPFAM" id="SSF81923">
    <property type="entry name" value="Double Clp-N motif"/>
    <property type="match status" value="1"/>
</dbReference>
<proteinExistence type="predicted"/>
<dbReference type="Proteomes" id="UP000179164">
    <property type="component" value="Unassembled WGS sequence"/>
</dbReference>
<sequence>MERGVRMGINATLIFLGLVGIVFAILDALQAIQDGLQVWEFLKERNGYMFIFALSLLTDLYAYSRLDRDATFIERVRRRSFDLDTTTAGPDELFRAWESDAGGKQVDVSDAFDRVTIEAVEKSWLLAQRLGQTVMPLHVFGILTSYDEVQVMLARLNGPLKTVTEKTARSIQGLPPKSPQGPDVSRDLKQALLGAYREAYLGRHRKVGIVQLFSAIVQQGGTVEEILYDLEIEKQQVINVAEWLNIHALRAEQLRMWRRRAMSKPSGAVNRAYTSLATQLLDRFSHDLTHLTLQGAVPIAVGREKELDEMFRVIESGRGNPLLVGNPGVGKQSVIEALAGLMVSEEVPEVLQDKRLISLSVASLVGSSGRQGELESRMIQLINEVVRAGNVVLVVDNIQNMVGVSTEGAQNLDIADIFAQALEKRLFICVATTSPQDYRRYVEPSSSLMRVFQRINVEEPDENQTIRILESKAGGVEYKHSVYFSYRALEQVVRLTNRYIHDRYQPSKALAILEETAVYVHKKKGQRSLVTGDDVAEVVSSRTNVPVTRVTEKESEKLMNLEQQIHERVIGQDEAVKAVATALRRARTELRDIKRPIANLLFLGPTGVGKTELAKTVAEAYYGSENTMIRLDMSEYQEPSSINRLIGAPPGYASEGEGGYLTNAIRTQPFSLLLLDELEKAHPDILNIFLQVMDDGRLTDTMGRTIDFTNTIIIATSNAGSILIQEGIRRQLPLEQIKQALINTELNKYFRPEFLNRFDNVVVFKPLAFEEIVQVAALLLKQVSQRLSSKGITLQASREAVEELARTGFDPVFGARPLRRAIQEHVDNALASFLLQGKIGRRDIAILEPGGQIRVKRAREI</sequence>
<reference evidence="8 9" key="1">
    <citation type="journal article" date="2016" name="Nat. Commun.">
        <title>Thousands of microbial genomes shed light on interconnected biogeochemical processes in an aquifer system.</title>
        <authorList>
            <person name="Anantharaman K."/>
            <person name="Brown C.T."/>
            <person name="Hug L.A."/>
            <person name="Sharon I."/>
            <person name="Castelle C.J."/>
            <person name="Probst A.J."/>
            <person name="Thomas B.C."/>
            <person name="Singh A."/>
            <person name="Wilkins M.J."/>
            <person name="Karaoz U."/>
            <person name="Brodie E.L."/>
            <person name="Williams K.H."/>
            <person name="Hubbard S.S."/>
            <person name="Banfield J.F."/>
        </authorList>
    </citation>
    <scope>NUCLEOTIDE SEQUENCE [LARGE SCALE GENOMIC DNA]</scope>
</reference>
<keyword evidence="3" id="KW-0067">ATP-binding</keyword>
<feature type="domain" description="AAA+ ATPase" evidence="6">
    <location>
        <begin position="596"/>
        <end position="738"/>
    </location>
</feature>
<dbReference type="EMBL" id="MHKE01000013">
    <property type="protein sequence ID" value="OGY83632.1"/>
    <property type="molecule type" value="Genomic_DNA"/>
</dbReference>
<keyword evidence="5" id="KW-0472">Membrane</keyword>
<dbReference type="SUPFAM" id="SSF52540">
    <property type="entry name" value="P-loop containing nucleoside triphosphate hydrolases"/>
    <property type="match status" value="2"/>
</dbReference>
<feature type="domain" description="AAA+ ATPase" evidence="6">
    <location>
        <begin position="317"/>
        <end position="461"/>
    </location>
</feature>
<dbReference type="InterPro" id="IPR036628">
    <property type="entry name" value="Clp_N_dom_sf"/>
</dbReference>
<dbReference type="Pfam" id="PF17871">
    <property type="entry name" value="AAA_lid_9"/>
    <property type="match status" value="1"/>
</dbReference>
<dbReference type="InterPro" id="IPR050130">
    <property type="entry name" value="ClpA_ClpB"/>
</dbReference>
<evidence type="ECO:0000259" key="7">
    <source>
        <dbReference type="SMART" id="SM01086"/>
    </source>
</evidence>
<dbReference type="Pfam" id="PF00004">
    <property type="entry name" value="AAA"/>
    <property type="match status" value="1"/>
</dbReference>
<dbReference type="InterPro" id="IPR003959">
    <property type="entry name" value="ATPase_AAA_core"/>
</dbReference>
<evidence type="ECO:0000256" key="2">
    <source>
        <dbReference type="ARBA" id="ARBA00022741"/>
    </source>
</evidence>
<feature type="transmembrane region" description="Helical" evidence="5">
    <location>
        <begin position="7"/>
        <end position="26"/>
    </location>
</feature>
<dbReference type="Pfam" id="PF07724">
    <property type="entry name" value="AAA_2"/>
    <property type="match status" value="1"/>
</dbReference>
<dbReference type="SMART" id="SM00382">
    <property type="entry name" value="AAA"/>
    <property type="match status" value="2"/>
</dbReference>
<dbReference type="STRING" id="1798543.A2898_05590"/>
<dbReference type="Gene3D" id="1.10.1780.10">
    <property type="entry name" value="Clp, N-terminal domain"/>
    <property type="match status" value="1"/>
</dbReference>
<dbReference type="GO" id="GO:0005737">
    <property type="term" value="C:cytoplasm"/>
    <property type="evidence" value="ECO:0007669"/>
    <property type="project" value="TreeGrafter"/>
</dbReference>
<evidence type="ECO:0008006" key="10">
    <source>
        <dbReference type="Google" id="ProtNLM"/>
    </source>
</evidence>
<protein>
    <recommendedName>
        <fullName evidence="10">Clp R domain-containing protein</fullName>
    </recommendedName>
</protein>
<comment type="caution">
    <text evidence="8">The sequence shown here is derived from an EMBL/GenBank/DDBJ whole genome shotgun (WGS) entry which is preliminary data.</text>
</comment>
<dbReference type="GO" id="GO:0016887">
    <property type="term" value="F:ATP hydrolysis activity"/>
    <property type="evidence" value="ECO:0007669"/>
    <property type="project" value="InterPro"/>
</dbReference>
<dbReference type="InterPro" id="IPR027417">
    <property type="entry name" value="P-loop_NTPase"/>
</dbReference>
<dbReference type="CDD" id="cd00009">
    <property type="entry name" value="AAA"/>
    <property type="match status" value="1"/>
</dbReference>
<dbReference type="PANTHER" id="PTHR11638">
    <property type="entry name" value="ATP-DEPENDENT CLP PROTEASE"/>
    <property type="match status" value="1"/>
</dbReference>
<dbReference type="AlphaFoldDB" id="A0A1G2B368"/>
<keyword evidence="2" id="KW-0547">Nucleotide-binding</keyword>
<dbReference type="InterPro" id="IPR041546">
    <property type="entry name" value="ClpA/ClpB_AAA_lid"/>
</dbReference>
<evidence type="ECO:0000259" key="6">
    <source>
        <dbReference type="SMART" id="SM00382"/>
    </source>
</evidence>
<dbReference type="Pfam" id="PF10431">
    <property type="entry name" value="ClpB_D2-small"/>
    <property type="match status" value="1"/>
</dbReference>
<organism evidence="8 9">
    <name type="scientific">Candidatus Kerfeldbacteria bacterium RIFCSPLOWO2_01_FULL_48_11</name>
    <dbReference type="NCBI Taxonomy" id="1798543"/>
    <lineage>
        <taxon>Bacteria</taxon>
        <taxon>Candidatus Kerfeldiibacteriota</taxon>
    </lineage>
</organism>
<evidence type="ECO:0000256" key="4">
    <source>
        <dbReference type="ARBA" id="ARBA00023186"/>
    </source>
</evidence>
<keyword evidence="4" id="KW-0143">Chaperone</keyword>
<feature type="domain" description="Clp ATPase C-terminal" evidence="7">
    <location>
        <begin position="767"/>
        <end position="855"/>
    </location>
</feature>
<dbReference type="InterPro" id="IPR019489">
    <property type="entry name" value="Clp_ATPase_C"/>
</dbReference>
<dbReference type="FunFam" id="3.40.50.300:FF:000025">
    <property type="entry name" value="ATP-dependent Clp protease subunit"/>
    <property type="match status" value="1"/>
</dbReference>